<protein>
    <submittedName>
        <fullName evidence="2">Uncharacterized protein</fullName>
    </submittedName>
</protein>
<dbReference type="EMBL" id="JAVXUO010001690">
    <property type="protein sequence ID" value="KAK2979995.1"/>
    <property type="molecule type" value="Genomic_DNA"/>
</dbReference>
<evidence type="ECO:0000313" key="2">
    <source>
        <dbReference type="EMBL" id="KAK2979995.1"/>
    </source>
</evidence>
<feature type="region of interest" description="Disordered" evidence="1">
    <location>
        <begin position="14"/>
        <end position="33"/>
    </location>
</feature>
<dbReference type="Proteomes" id="UP001187471">
    <property type="component" value="Unassembled WGS sequence"/>
</dbReference>
<comment type="caution">
    <text evidence="2">The sequence shown here is derived from an EMBL/GenBank/DDBJ whole genome shotgun (WGS) entry which is preliminary data.</text>
</comment>
<gene>
    <name evidence="2" type="ORF">RJ640_020021</name>
</gene>
<evidence type="ECO:0000256" key="1">
    <source>
        <dbReference type="SAM" id="MobiDB-lite"/>
    </source>
</evidence>
<name>A0AA88UD58_9ASTE</name>
<accession>A0AA88UD58</accession>
<evidence type="ECO:0000313" key="3">
    <source>
        <dbReference type="Proteomes" id="UP001187471"/>
    </source>
</evidence>
<sequence length="60" mass="6753">MPIFRKDLKIRSCQEDGQVDTQKPPEVISGNLTEGSNLDLLKDAYHQLQSTSPPYSTYTP</sequence>
<reference evidence="2" key="1">
    <citation type="submission" date="2022-12" db="EMBL/GenBank/DDBJ databases">
        <title>Draft genome assemblies for two species of Escallonia (Escalloniales).</title>
        <authorList>
            <person name="Chanderbali A."/>
            <person name="Dervinis C."/>
            <person name="Anghel I."/>
            <person name="Soltis D."/>
            <person name="Soltis P."/>
            <person name="Zapata F."/>
        </authorList>
    </citation>
    <scope>NUCLEOTIDE SEQUENCE</scope>
    <source>
        <strain evidence="2">UCBG92.1500</strain>
        <tissue evidence="2">Leaf</tissue>
    </source>
</reference>
<keyword evidence="3" id="KW-1185">Reference proteome</keyword>
<proteinExistence type="predicted"/>
<dbReference type="AlphaFoldDB" id="A0AA88UD58"/>
<organism evidence="2 3">
    <name type="scientific">Escallonia rubra</name>
    <dbReference type="NCBI Taxonomy" id="112253"/>
    <lineage>
        <taxon>Eukaryota</taxon>
        <taxon>Viridiplantae</taxon>
        <taxon>Streptophyta</taxon>
        <taxon>Embryophyta</taxon>
        <taxon>Tracheophyta</taxon>
        <taxon>Spermatophyta</taxon>
        <taxon>Magnoliopsida</taxon>
        <taxon>eudicotyledons</taxon>
        <taxon>Gunneridae</taxon>
        <taxon>Pentapetalae</taxon>
        <taxon>asterids</taxon>
        <taxon>campanulids</taxon>
        <taxon>Escalloniales</taxon>
        <taxon>Escalloniaceae</taxon>
        <taxon>Escallonia</taxon>
    </lineage>
</organism>